<evidence type="ECO:0000313" key="1">
    <source>
        <dbReference type="EMBL" id="CAB5241008.1"/>
    </source>
</evidence>
<dbReference type="Pfam" id="PF03883">
    <property type="entry name" value="H2O2_YaaD"/>
    <property type="match status" value="1"/>
</dbReference>
<protein>
    <submittedName>
        <fullName evidence="1">Unannotated protein</fullName>
    </submittedName>
</protein>
<name>A0A6J7XWX5_9ZZZZ</name>
<accession>A0A6J7XWX5</accession>
<dbReference type="InterPro" id="IPR005583">
    <property type="entry name" value="YaaA"/>
</dbReference>
<dbReference type="AlphaFoldDB" id="A0A6J7XWX5"/>
<organism evidence="1">
    <name type="scientific">freshwater metagenome</name>
    <dbReference type="NCBI Taxonomy" id="449393"/>
    <lineage>
        <taxon>unclassified sequences</taxon>
        <taxon>metagenomes</taxon>
        <taxon>ecological metagenomes</taxon>
    </lineage>
</organism>
<dbReference type="GO" id="GO:0033194">
    <property type="term" value="P:response to hydroperoxide"/>
    <property type="evidence" value="ECO:0007669"/>
    <property type="project" value="TreeGrafter"/>
</dbReference>
<dbReference type="PANTHER" id="PTHR30283:SF4">
    <property type="entry name" value="PEROXIDE STRESS RESISTANCE PROTEIN YAAA"/>
    <property type="match status" value="1"/>
</dbReference>
<dbReference type="GO" id="GO:0005829">
    <property type="term" value="C:cytosol"/>
    <property type="evidence" value="ECO:0007669"/>
    <property type="project" value="TreeGrafter"/>
</dbReference>
<dbReference type="EMBL" id="CAFBSG010000023">
    <property type="protein sequence ID" value="CAB5241008.1"/>
    <property type="molecule type" value="Genomic_DNA"/>
</dbReference>
<proteinExistence type="predicted"/>
<dbReference type="PANTHER" id="PTHR30283">
    <property type="entry name" value="PEROXIDE STRESS RESPONSE PROTEIN YAAA"/>
    <property type="match status" value="1"/>
</dbReference>
<sequence>MLILLPPSEKKTIPSASGALNLSVLSFAEELGEARAKAIADYNPEILNQSSAAAIDVYSGVLYQSLDWHSLTPSAQKRGQESLVIISALFGALRPLDLIAVYKTPIRTSDWKESVSKALGTLKTDLIIDCRSSTYSGVWTPPNEKLVEVRVFKEHNGERSVITHMSKKYRGELARYLLLQKKSAKDFKSLHALISEKFLCEFIQGDSTNAAKLDLIIQL</sequence>
<gene>
    <name evidence="1" type="ORF">UFOPK3554_01182</name>
</gene>
<reference evidence="1" key="1">
    <citation type="submission" date="2020-05" db="EMBL/GenBank/DDBJ databases">
        <authorList>
            <person name="Chiriac C."/>
            <person name="Salcher M."/>
            <person name="Ghai R."/>
            <person name="Kavagutti S V."/>
        </authorList>
    </citation>
    <scope>NUCLEOTIDE SEQUENCE</scope>
</reference>